<dbReference type="GO" id="GO:0046983">
    <property type="term" value="F:protein dimerization activity"/>
    <property type="evidence" value="ECO:0007669"/>
    <property type="project" value="InterPro"/>
</dbReference>
<evidence type="ECO:0000259" key="9">
    <source>
        <dbReference type="PROSITE" id="PS51297"/>
    </source>
</evidence>
<dbReference type="InterPro" id="IPR002487">
    <property type="entry name" value="TF_Kbox"/>
</dbReference>
<keyword evidence="11" id="KW-1185">Reference proteome</keyword>
<dbReference type="GO" id="GO:0003700">
    <property type="term" value="F:DNA-binding transcription factor activity"/>
    <property type="evidence" value="ECO:0007669"/>
    <property type="project" value="InterPro"/>
</dbReference>
<evidence type="ECO:0000256" key="3">
    <source>
        <dbReference type="ARBA" id="ARBA00023125"/>
    </source>
</evidence>
<feature type="domain" description="K-box" evidence="9">
    <location>
        <begin position="91"/>
        <end position="187"/>
    </location>
</feature>
<keyword evidence="2" id="KW-0805">Transcription regulation</keyword>
<evidence type="ECO:0000256" key="6">
    <source>
        <dbReference type="SAM" id="Coils"/>
    </source>
</evidence>
<dbReference type="Pfam" id="PF00319">
    <property type="entry name" value="SRF-TF"/>
    <property type="match status" value="1"/>
</dbReference>
<feature type="coiled-coil region" evidence="6">
    <location>
        <begin position="122"/>
        <end position="171"/>
    </location>
</feature>
<dbReference type="Gramene" id="Kaladp0070s0068.1.v1.1">
    <property type="protein sequence ID" value="Kaladp0070s0068.1.v1.1"/>
    <property type="gene ID" value="Kaladp0070s0068.v1.1"/>
</dbReference>
<organism evidence="10 11">
    <name type="scientific">Kalanchoe fedtschenkoi</name>
    <name type="common">Lavender scallops</name>
    <name type="synonym">South American air plant</name>
    <dbReference type="NCBI Taxonomy" id="63787"/>
    <lineage>
        <taxon>Eukaryota</taxon>
        <taxon>Viridiplantae</taxon>
        <taxon>Streptophyta</taxon>
        <taxon>Embryophyta</taxon>
        <taxon>Tracheophyta</taxon>
        <taxon>Spermatophyta</taxon>
        <taxon>Magnoliopsida</taxon>
        <taxon>eudicotyledons</taxon>
        <taxon>Gunneridae</taxon>
        <taxon>Pentapetalae</taxon>
        <taxon>Saxifragales</taxon>
        <taxon>Crassulaceae</taxon>
        <taxon>Kalanchoe</taxon>
    </lineage>
</organism>
<dbReference type="SMART" id="SM00432">
    <property type="entry name" value="MADS"/>
    <property type="match status" value="1"/>
</dbReference>
<feature type="domain" description="MADS-box" evidence="8">
    <location>
        <begin position="1"/>
        <end position="61"/>
    </location>
</feature>
<dbReference type="AlphaFoldDB" id="A0A7N0UJ64"/>
<sequence>MDKGKGVLRRADNQRNQQGTFNRKCDALFAQANEFAARQDAEVGIIVFSSNGDMIINCNESSSLERIIDRYKSRTCSGALHHQQYIDLKPEGSIHGDLMELRDGINHIGHSLLHYTSRDNWMHMKMKDMDKLERELRSAITEVQVRKDQLVQQELQALQKKEHMLAEENERMYNLIRSYEMGQQQMQQQQDQQDLLKTMMMQSSSQHQAQNDVLNQFPFAGEDQPSMVLHLATLQPLFDPHQQQNMDIKTEDRTTSFRGQTSDFNTSFNPPRL</sequence>
<name>A0A7N0UJ64_KALFE</name>
<evidence type="ECO:0000256" key="2">
    <source>
        <dbReference type="ARBA" id="ARBA00023015"/>
    </source>
</evidence>
<evidence type="ECO:0000259" key="8">
    <source>
        <dbReference type="PROSITE" id="PS50066"/>
    </source>
</evidence>
<accession>A0A7N0UJ64</accession>
<dbReference type="PANTHER" id="PTHR48019">
    <property type="entry name" value="SERUM RESPONSE FACTOR HOMOLOG"/>
    <property type="match status" value="1"/>
</dbReference>
<feature type="compositionally biased region" description="Polar residues" evidence="7">
    <location>
        <begin position="256"/>
        <end position="273"/>
    </location>
</feature>
<dbReference type="GO" id="GO:0005634">
    <property type="term" value="C:nucleus"/>
    <property type="evidence" value="ECO:0007669"/>
    <property type="project" value="UniProtKB-SubCell"/>
</dbReference>
<evidence type="ECO:0000256" key="4">
    <source>
        <dbReference type="ARBA" id="ARBA00023163"/>
    </source>
</evidence>
<evidence type="ECO:0000256" key="1">
    <source>
        <dbReference type="ARBA" id="ARBA00004123"/>
    </source>
</evidence>
<proteinExistence type="predicted"/>
<evidence type="ECO:0000313" key="11">
    <source>
        <dbReference type="Proteomes" id="UP000594263"/>
    </source>
</evidence>
<dbReference type="InterPro" id="IPR002100">
    <property type="entry name" value="TF_MADSbox"/>
</dbReference>
<evidence type="ECO:0000256" key="7">
    <source>
        <dbReference type="SAM" id="MobiDB-lite"/>
    </source>
</evidence>
<dbReference type="PROSITE" id="PS51297">
    <property type="entry name" value="K_BOX"/>
    <property type="match status" value="1"/>
</dbReference>
<dbReference type="SUPFAM" id="SSF55455">
    <property type="entry name" value="SRF-like"/>
    <property type="match status" value="1"/>
</dbReference>
<evidence type="ECO:0000313" key="10">
    <source>
        <dbReference type="EnsemblPlants" id="Kaladp0070s0068.1.v1.1"/>
    </source>
</evidence>
<dbReference type="Gene3D" id="3.40.1810.10">
    <property type="entry name" value="Transcription factor, MADS-box"/>
    <property type="match status" value="1"/>
</dbReference>
<reference evidence="10" key="1">
    <citation type="submission" date="2021-01" db="UniProtKB">
        <authorList>
            <consortium name="EnsemblPlants"/>
        </authorList>
    </citation>
    <scope>IDENTIFICATION</scope>
</reference>
<dbReference type="PROSITE" id="PS50066">
    <property type="entry name" value="MADS_BOX_2"/>
    <property type="match status" value="1"/>
</dbReference>
<keyword evidence="5" id="KW-0539">Nucleus</keyword>
<dbReference type="InterPro" id="IPR050142">
    <property type="entry name" value="MADS-box/MEF2_TF"/>
</dbReference>
<keyword evidence="4" id="KW-0804">Transcription</keyword>
<keyword evidence="3" id="KW-0238">DNA-binding</keyword>
<dbReference type="Proteomes" id="UP000594263">
    <property type="component" value="Unplaced"/>
</dbReference>
<evidence type="ECO:0000256" key="5">
    <source>
        <dbReference type="ARBA" id="ARBA00023242"/>
    </source>
</evidence>
<protein>
    <submittedName>
        <fullName evidence="10">Uncharacterized protein</fullName>
    </submittedName>
</protein>
<dbReference type="InterPro" id="IPR036879">
    <property type="entry name" value="TF_MADSbox_sf"/>
</dbReference>
<dbReference type="Pfam" id="PF01486">
    <property type="entry name" value="K-box"/>
    <property type="match status" value="1"/>
</dbReference>
<feature type="region of interest" description="Disordered" evidence="7">
    <location>
        <begin position="252"/>
        <end position="273"/>
    </location>
</feature>
<keyword evidence="6" id="KW-0175">Coiled coil</keyword>
<comment type="subcellular location">
    <subcellularLocation>
        <location evidence="1">Nucleus</location>
    </subcellularLocation>
</comment>
<dbReference type="EnsemblPlants" id="Kaladp0070s0068.1.v1.1">
    <property type="protein sequence ID" value="Kaladp0070s0068.1.v1.1"/>
    <property type="gene ID" value="Kaladp0070s0068.v1.1"/>
</dbReference>
<dbReference type="GO" id="GO:0003677">
    <property type="term" value="F:DNA binding"/>
    <property type="evidence" value="ECO:0007669"/>
    <property type="project" value="UniProtKB-KW"/>
</dbReference>